<dbReference type="Proteomes" id="UP000318478">
    <property type="component" value="Unassembled WGS sequence"/>
</dbReference>
<dbReference type="GO" id="GO:0016853">
    <property type="term" value="F:isomerase activity"/>
    <property type="evidence" value="ECO:0007669"/>
    <property type="project" value="UniProtKB-KW"/>
</dbReference>
<evidence type="ECO:0000313" key="4">
    <source>
        <dbReference type="EMBL" id="TWT74687.1"/>
    </source>
</evidence>
<reference evidence="4 5" key="1">
    <citation type="submission" date="2019-02" db="EMBL/GenBank/DDBJ databases">
        <title>Deep-cultivation of Planctomycetes and their phenomic and genomic characterization uncovers novel biology.</title>
        <authorList>
            <person name="Wiegand S."/>
            <person name="Jogler M."/>
            <person name="Boedeker C."/>
            <person name="Pinto D."/>
            <person name="Vollmers J."/>
            <person name="Rivas-Marin E."/>
            <person name="Kohn T."/>
            <person name="Peeters S.H."/>
            <person name="Heuer A."/>
            <person name="Rast P."/>
            <person name="Oberbeckmann S."/>
            <person name="Bunk B."/>
            <person name="Jeske O."/>
            <person name="Meyerdierks A."/>
            <person name="Storesund J.E."/>
            <person name="Kallscheuer N."/>
            <person name="Luecker S."/>
            <person name="Lage O.M."/>
            <person name="Pohl T."/>
            <person name="Merkel B.J."/>
            <person name="Hornburger P."/>
            <person name="Mueller R.-W."/>
            <person name="Bruemmer F."/>
            <person name="Labrenz M."/>
            <person name="Spormann A.M."/>
            <person name="Op Den Camp H."/>
            <person name="Overmann J."/>
            <person name="Amann R."/>
            <person name="Jetten M.S.M."/>
            <person name="Mascher T."/>
            <person name="Medema M.H."/>
            <person name="Devos D.P."/>
            <person name="Kaster A.-K."/>
            <person name="Ovreas L."/>
            <person name="Rohde M."/>
            <person name="Galperin M.Y."/>
            <person name="Jogler C."/>
        </authorList>
    </citation>
    <scope>NUCLEOTIDE SEQUENCE [LARGE SCALE GENOMIC DNA]</scope>
    <source>
        <strain evidence="4 5">Pla123a</strain>
    </source>
</reference>
<name>A0A5C5YIJ3_9BACT</name>
<feature type="domain" description="3-beta hydroxysteroid dehydrogenase/isomerase" evidence="3">
    <location>
        <begin position="4"/>
        <end position="246"/>
    </location>
</feature>
<keyword evidence="4" id="KW-0413">Isomerase</keyword>
<comment type="similarity">
    <text evidence="1">Belongs to the 3-beta-HSD family.</text>
</comment>
<dbReference type="EMBL" id="SJPO01000008">
    <property type="protein sequence ID" value="TWT74687.1"/>
    <property type="molecule type" value="Genomic_DNA"/>
</dbReference>
<evidence type="ECO:0000313" key="5">
    <source>
        <dbReference type="Proteomes" id="UP000318478"/>
    </source>
</evidence>
<dbReference type="PANTHER" id="PTHR43245">
    <property type="entry name" value="BIFUNCTIONAL POLYMYXIN RESISTANCE PROTEIN ARNA"/>
    <property type="match status" value="1"/>
</dbReference>
<dbReference type="Gene3D" id="3.40.50.720">
    <property type="entry name" value="NAD(P)-binding Rossmann-like Domain"/>
    <property type="match status" value="1"/>
</dbReference>
<dbReference type="InterPro" id="IPR050177">
    <property type="entry name" value="Lipid_A_modif_metabolic_enz"/>
</dbReference>
<dbReference type="PANTHER" id="PTHR43245:SF51">
    <property type="entry name" value="SHORT CHAIN DEHYDROGENASE_REDUCTASE FAMILY 42E, MEMBER 2"/>
    <property type="match status" value="1"/>
</dbReference>
<keyword evidence="2" id="KW-0560">Oxidoreductase</keyword>
<dbReference type="InterPro" id="IPR036291">
    <property type="entry name" value="NAD(P)-bd_dom_sf"/>
</dbReference>
<proteinExistence type="inferred from homology"/>
<dbReference type="OrthoDB" id="9811743at2"/>
<evidence type="ECO:0000259" key="3">
    <source>
        <dbReference type="Pfam" id="PF01073"/>
    </source>
</evidence>
<evidence type="ECO:0000256" key="2">
    <source>
        <dbReference type="ARBA" id="ARBA00023002"/>
    </source>
</evidence>
<dbReference type="Pfam" id="PF01073">
    <property type="entry name" value="3Beta_HSD"/>
    <property type="match status" value="1"/>
</dbReference>
<protein>
    <submittedName>
        <fullName evidence="4">3 beta-hydroxysteroid dehydrogenase/Delta 5--&gt;4-isomerase</fullName>
    </submittedName>
</protein>
<dbReference type="SUPFAM" id="SSF51735">
    <property type="entry name" value="NAD(P)-binding Rossmann-fold domains"/>
    <property type="match status" value="1"/>
</dbReference>
<dbReference type="GO" id="GO:0006694">
    <property type="term" value="P:steroid biosynthetic process"/>
    <property type="evidence" value="ECO:0007669"/>
    <property type="project" value="InterPro"/>
</dbReference>
<keyword evidence="5" id="KW-1185">Reference proteome</keyword>
<evidence type="ECO:0000256" key="1">
    <source>
        <dbReference type="ARBA" id="ARBA00009219"/>
    </source>
</evidence>
<gene>
    <name evidence="4" type="ORF">Pla123a_35110</name>
</gene>
<sequence>MLALVTGPGGFLGRYIVEQLLARGDQVRGLARGDYPELAAAGVEMHAGDLADREAVNRAVEGVDCVFHVAGKVGVWGRWYDYFQSNVQGTLNLLGACQDSNVDRMVFTSSPSVTFDGRHQKNVDESAPYPTKWLAHYPHSKAIAENFALSMNGQPLADGREFKVCALRPHLVWGPRDHHLTARLIQRARSGQLRRVGDGHNLVDTIYVENAAEAHLLAADALAEPDSSVAGSAYFVSQGKPVNCWGWIDEILALVDLPPVDKAVSARKAVAAGLTLERWHRLTRNWEEPRMTRFLARSLSTHHYFNIEAAKRDFGYLPRVSTEEGMRRLGEWLNQPSG</sequence>
<dbReference type="RefSeq" id="WP_146589265.1">
    <property type="nucleotide sequence ID" value="NZ_SJPO01000008.1"/>
</dbReference>
<dbReference type="AlphaFoldDB" id="A0A5C5YIJ3"/>
<accession>A0A5C5YIJ3</accession>
<organism evidence="4 5">
    <name type="scientific">Posidoniimonas polymericola</name>
    <dbReference type="NCBI Taxonomy" id="2528002"/>
    <lineage>
        <taxon>Bacteria</taxon>
        <taxon>Pseudomonadati</taxon>
        <taxon>Planctomycetota</taxon>
        <taxon>Planctomycetia</taxon>
        <taxon>Pirellulales</taxon>
        <taxon>Lacipirellulaceae</taxon>
        <taxon>Posidoniimonas</taxon>
    </lineage>
</organism>
<comment type="caution">
    <text evidence="4">The sequence shown here is derived from an EMBL/GenBank/DDBJ whole genome shotgun (WGS) entry which is preliminary data.</text>
</comment>
<dbReference type="InterPro" id="IPR002225">
    <property type="entry name" value="3Beta_OHSteriod_DH/Estase"/>
</dbReference>
<dbReference type="GO" id="GO:0016616">
    <property type="term" value="F:oxidoreductase activity, acting on the CH-OH group of donors, NAD or NADP as acceptor"/>
    <property type="evidence" value="ECO:0007669"/>
    <property type="project" value="InterPro"/>
</dbReference>